<dbReference type="Pfam" id="PF01915">
    <property type="entry name" value="Glyco_hydro_3_C"/>
    <property type="match status" value="1"/>
</dbReference>
<dbReference type="Pfam" id="PF07691">
    <property type="entry name" value="PA14"/>
    <property type="match status" value="1"/>
</dbReference>
<dbReference type="PANTHER" id="PTHR42721:SF3">
    <property type="entry name" value="BETA-D-XYLOSIDASE 5-RELATED"/>
    <property type="match status" value="1"/>
</dbReference>
<dbReference type="InParanoid" id="A0A2J6SJS2"/>
<dbReference type="InterPro" id="IPR036962">
    <property type="entry name" value="Glyco_hydro_3_N_sf"/>
</dbReference>
<keyword evidence="5 13" id="KW-0378">Hydrolase</keyword>
<dbReference type="GO" id="GO:0009044">
    <property type="term" value="F:xylan 1,4-beta-xylosidase activity"/>
    <property type="evidence" value="ECO:0007669"/>
    <property type="project" value="UniProtKB-EC"/>
</dbReference>
<evidence type="ECO:0000256" key="5">
    <source>
        <dbReference type="ARBA" id="ARBA00022801"/>
    </source>
</evidence>
<keyword evidence="9" id="KW-0624">Polysaccharide degradation</keyword>
<dbReference type="GO" id="GO:0045493">
    <property type="term" value="P:xylan catabolic process"/>
    <property type="evidence" value="ECO:0007669"/>
    <property type="project" value="UniProtKB-KW"/>
</dbReference>
<dbReference type="GO" id="GO:0031222">
    <property type="term" value="P:arabinan catabolic process"/>
    <property type="evidence" value="ECO:0007669"/>
    <property type="project" value="TreeGrafter"/>
</dbReference>
<keyword evidence="7" id="KW-0119">Carbohydrate metabolism</keyword>
<dbReference type="Pfam" id="PF14310">
    <property type="entry name" value="Fn3-like"/>
    <property type="match status" value="1"/>
</dbReference>
<dbReference type="Gene3D" id="3.40.50.1700">
    <property type="entry name" value="Glycoside hydrolase family 3 C-terminal domain"/>
    <property type="match status" value="2"/>
</dbReference>
<keyword evidence="8" id="KW-0326">Glycosidase</keyword>
<evidence type="ECO:0000259" key="12">
    <source>
        <dbReference type="PROSITE" id="PS51820"/>
    </source>
</evidence>
<dbReference type="SUPFAM" id="SSF56988">
    <property type="entry name" value="Anthrax protective antigen"/>
    <property type="match status" value="1"/>
</dbReference>
<evidence type="ECO:0000313" key="13">
    <source>
        <dbReference type="EMBL" id="PMD51006.1"/>
    </source>
</evidence>
<comment type="similarity">
    <text evidence="2">Belongs to the glycosyl hydrolase 3 family.</text>
</comment>
<dbReference type="SUPFAM" id="SSF51445">
    <property type="entry name" value="(Trans)glycosidases"/>
    <property type="match status" value="1"/>
</dbReference>
<dbReference type="InterPro" id="IPR036881">
    <property type="entry name" value="Glyco_hydro_3_C_sf"/>
</dbReference>
<keyword evidence="14" id="KW-1185">Reference proteome</keyword>
<evidence type="ECO:0000256" key="2">
    <source>
        <dbReference type="ARBA" id="ARBA00005336"/>
    </source>
</evidence>
<evidence type="ECO:0000256" key="11">
    <source>
        <dbReference type="ARBA" id="ARBA00026107"/>
    </source>
</evidence>
<keyword evidence="3" id="KW-0858">Xylan degradation</keyword>
<dbReference type="InterPro" id="IPR001764">
    <property type="entry name" value="Glyco_hydro_3_N"/>
</dbReference>
<comment type="pathway">
    <text evidence="1">Glycan degradation; xylan degradation.</text>
</comment>
<name>A0A2J6SJS2_9HELO</name>
<dbReference type="PANTHER" id="PTHR42721">
    <property type="entry name" value="SUGAR HYDROLASE-RELATED"/>
    <property type="match status" value="1"/>
</dbReference>
<dbReference type="SUPFAM" id="SSF52279">
    <property type="entry name" value="Beta-D-glucan exohydrolase, C-terminal domain"/>
    <property type="match status" value="1"/>
</dbReference>
<dbReference type="PROSITE" id="PS51820">
    <property type="entry name" value="PA14"/>
    <property type="match status" value="1"/>
</dbReference>
<dbReference type="Gene3D" id="3.20.20.300">
    <property type="entry name" value="Glycoside hydrolase, family 3, N-terminal domain"/>
    <property type="match status" value="1"/>
</dbReference>
<dbReference type="InterPro" id="IPR026891">
    <property type="entry name" value="Fn3-like"/>
</dbReference>
<feature type="domain" description="PA14" evidence="12">
    <location>
        <begin position="446"/>
        <end position="619"/>
    </location>
</feature>
<dbReference type="InterPro" id="IPR017853">
    <property type="entry name" value="GH"/>
</dbReference>
<evidence type="ECO:0000256" key="10">
    <source>
        <dbReference type="ARBA" id="ARBA00024574"/>
    </source>
</evidence>
<dbReference type="InterPro" id="IPR013783">
    <property type="entry name" value="Ig-like_fold"/>
</dbReference>
<dbReference type="Pfam" id="PF00933">
    <property type="entry name" value="Glyco_hydro_3"/>
    <property type="match status" value="1"/>
</dbReference>
<dbReference type="Gene3D" id="2.60.40.10">
    <property type="entry name" value="Immunoglobulins"/>
    <property type="match status" value="1"/>
</dbReference>
<keyword evidence="6" id="KW-0325">Glycoprotein</keyword>
<dbReference type="GO" id="GO:0046556">
    <property type="term" value="F:alpha-L-arabinofuranosidase activity"/>
    <property type="evidence" value="ECO:0007669"/>
    <property type="project" value="TreeGrafter"/>
</dbReference>
<dbReference type="PRINTS" id="PR00133">
    <property type="entry name" value="GLHYDRLASE3"/>
</dbReference>
<evidence type="ECO:0000256" key="8">
    <source>
        <dbReference type="ARBA" id="ARBA00023295"/>
    </source>
</evidence>
<evidence type="ECO:0000256" key="4">
    <source>
        <dbReference type="ARBA" id="ARBA00022729"/>
    </source>
</evidence>
<dbReference type="OrthoDB" id="2123594at2759"/>
<keyword evidence="4" id="KW-0732">Signal</keyword>
<evidence type="ECO:0000313" key="14">
    <source>
        <dbReference type="Proteomes" id="UP000235371"/>
    </source>
</evidence>
<protein>
    <recommendedName>
        <fullName evidence="11">xylan 1,4-beta-xylosidase</fullName>
        <ecNumber evidence="11">3.2.1.37</ecNumber>
    </recommendedName>
</protein>
<accession>A0A2J6SJS2</accession>
<evidence type="ECO:0000256" key="6">
    <source>
        <dbReference type="ARBA" id="ARBA00023180"/>
    </source>
</evidence>
<organism evidence="13 14">
    <name type="scientific">Hyaloscypha bicolor E</name>
    <dbReference type="NCBI Taxonomy" id="1095630"/>
    <lineage>
        <taxon>Eukaryota</taxon>
        <taxon>Fungi</taxon>
        <taxon>Dikarya</taxon>
        <taxon>Ascomycota</taxon>
        <taxon>Pezizomycotina</taxon>
        <taxon>Leotiomycetes</taxon>
        <taxon>Helotiales</taxon>
        <taxon>Hyaloscyphaceae</taxon>
        <taxon>Hyaloscypha</taxon>
        <taxon>Hyaloscypha bicolor</taxon>
    </lineage>
</organism>
<gene>
    <name evidence="13" type="ORF">K444DRAFT_601200</name>
</gene>
<dbReference type="InterPro" id="IPR044993">
    <property type="entry name" value="BXL"/>
</dbReference>
<proteinExistence type="inferred from homology"/>
<evidence type="ECO:0000256" key="7">
    <source>
        <dbReference type="ARBA" id="ARBA00023277"/>
    </source>
</evidence>
<reference evidence="13 14" key="1">
    <citation type="submission" date="2016-04" db="EMBL/GenBank/DDBJ databases">
        <title>A degradative enzymes factory behind the ericoid mycorrhizal symbiosis.</title>
        <authorList>
            <consortium name="DOE Joint Genome Institute"/>
            <person name="Martino E."/>
            <person name="Morin E."/>
            <person name="Grelet G."/>
            <person name="Kuo A."/>
            <person name="Kohler A."/>
            <person name="Daghino S."/>
            <person name="Barry K."/>
            <person name="Choi C."/>
            <person name="Cichocki N."/>
            <person name="Clum A."/>
            <person name="Copeland A."/>
            <person name="Hainaut M."/>
            <person name="Haridas S."/>
            <person name="Labutti K."/>
            <person name="Lindquist E."/>
            <person name="Lipzen A."/>
            <person name="Khouja H.-R."/>
            <person name="Murat C."/>
            <person name="Ohm R."/>
            <person name="Olson A."/>
            <person name="Spatafora J."/>
            <person name="Veneault-Fourrey C."/>
            <person name="Henrissat B."/>
            <person name="Grigoriev I."/>
            <person name="Martin F."/>
            <person name="Perotto S."/>
        </authorList>
    </citation>
    <scope>NUCLEOTIDE SEQUENCE [LARGE SCALE GENOMIC DNA]</scope>
    <source>
        <strain evidence="13 14">E</strain>
    </source>
</reference>
<dbReference type="InterPro" id="IPR002772">
    <property type="entry name" value="Glyco_hydro_3_C"/>
</dbReference>
<dbReference type="RefSeq" id="XP_024727910.1">
    <property type="nucleotide sequence ID" value="XM_024878662.1"/>
</dbReference>
<dbReference type="GeneID" id="36586739"/>
<evidence type="ECO:0000256" key="9">
    <source>
        <dbReference type="ARBA" id="ARBA00023326"/>
    </source>
</evidence>
<dbReference type="SMART" id="SM01217">
    <property type="entry name" value="Fn3_like"/>
    <property type="match status" value="1"/>
</dbReference>
<dbReference type="EC" id="3.2.1.37" evidence="11"/>
<dbReference type="InterPro" id="IPR011658">
    <property type="entry name" value="PA14_dom"/>
</dbReference>
<evidence type="ECO:0000256" key="1">
    <source>
        <dbReference type="ARBA" id="ARBA00004851"/>
    </source>
</evidence>
<evidence type="ECO:0000256" key="3">
    <source>
        <dbReference type="ARBA" id="ARBA00022651"/>
    </source>
</evidence>
<sequence length="881" mass="96420">MTVPELVMQLHLTSAATIVGQSSNISIGIVHDLYPTNSSQYNTLQRSNLEKSRLGIPVLQFGECLHGVGSYRQSMFPQSLGMAASFDTDLVKRVGRAIGSEARSLGIGACLSPVLDLGLEARWGRVQEGWGEDVLLTSQMGVAMASGLSNDGQWGSWDAVVPVVKHFAAYGSPQGGINGAPSMLLGTRQVMQDMLRPFKAVIDLGGARGVMMAYSEIDGTPSHVHPMLYKALEGWGFDGFVTADDSGMVMLEQRHWVAGSPGEAIMQWFNAGGMIQYYDYPFEVFLNATVELVANGSVALSTLQSHVRKILGVKYDLGLFDSPYIPESINSQALTEAHIPLTLEAAQKNIVLLENRNKTLPIKPAKQNISKIALIGPFSDTMNYGGYSDQYGASPTSHSTTIRQAILSYISANASNVSLVSSWGVNDWYFIAQRPIQGYLLSTPGGEKGGLQGTYFAELNFKDPIFIQQETPNRDWGLTSPNGLPSNNFSVVWEGWLEVPVDGDMDGWIGVATSANCTAKLYIDDVLVLGSPFSRKSTIQSNIPGLKYTQRHSTDAPAGGSPFTFRKGAVHKVRLEFQAFKMEGDRENVQTFNSKVELFWNLVDRNHSIEKAVEIASDADVILLTVGANWDSDGEGGDRSTLSLSANQTLLTSRIFSLTKPVIVILQGGRPFAIPGFYSRAAAVINAFFPGQSGGRAISDVLFGITNPGGRVPISVPRDVGTLPSHYWYKETARANVYLDEEWQPCYSFGYGLSYTTFTTSGFRAWSSGGNETFGVGDVIFFGVEVENMGDVEGSYVVQVYLLRRMSSVTQPVRKLMAFQRVYLGPGEKRVVRMELEVDRYLLILNREWEWELEKGRYTFALLEDASPGADRSVNATLRCV</sequence>
<dbReference type="InterPro" id="IPR037524">
    <property type="entry name" value="PA14/GLEYA"/>
</dbReference>
<dbReference type="Proteomes" id="UP000235371">
    <property type="component" value="Unassembled WGS sequence"/>
</dbReference>
<dbReference type="STRING" id="1095630.A0A2J6SJS2"/>
<dbReference type="EMBL" id="KZ613912">
    <property type="protein sequence ID" value="PMD51006.1"/>
    <property type="molecule type" value="Genomic_DNA"/>
</dbReference>
<dbReference type="AlphaFoldDB" id="A0A2J6SJS2"/>
<comment type="catalytic activity">
    <reaction evidence="10">
        <text>Hydrolysis of (1-&gt;4)-beta-D-xylans, to remove successive D-xylose residues from the non-reducing termini.</text>
        <dbReference type="EC" id="3.2.1.37"/>
    </reaction>
</comment>